<protein>
    <submittedName>
        <fullName evidence="1">Uncharacterized protein</fullName>
    </submittedName>
</protein>
<accession>A0A0F9MZT3</accession>
<dbReference type="AlphaFoldDB" id="A0A0F9MZT3"/>
<reference evidence="1" key="1">
    <citation type="journal article" date="2015" name="Nature">
        <title>Complex archaea that bridge the gap between prokaryotes and eukaryotes.</title>
        <authorList>
            <person name="Spang A."/>
            <person name="Saw J.H."/>
            <person name="Jorgensen S.L."/>
            <person name="Zaremba-Niedzwiedzka K."/>
            <person name="Martijn J."/>
            <person name="Lind A.E."/>
            <person name="van Eijk R."/>
            <person name="Schleper C."/>
            <person name="Guy L."/>
            <person name="Ettema T.J."/>
        </authorList>
    </citation>
    <scope>NUCLEOTIDE SEQUENCE</scope>
</reference>
<comment type="caution">
    <text evidence="1">The sequence shown here is derived from an EMBL/GenBank/DDBJ whole genome shotgun (WGS) entry which is preliminary data.</text>
</comment>
<dbReference type="EMBL" id="LAZR01004859">
    <property type="protein sequence ID" value="KKN04967.1"/>
    <property type="molecule type" value="Genomic_DNA"/>
</dbReference>
<gene>
    <name evidence="1" type="ORF">LCGC14_1092010</name>
</gene>
<sequence length="80" mass="9368">MRISKKKTSMFVTRDKRRCNGGSPEYEVWTQKPTQDNNGMWDISDGVSFMEYTATEWRKLSRIILKPGEGPVEIEIRVKE</sequence>
<evidence type="ECO:0000313" key="1">
    <source>
        <dbReference type="EMBL" id="KKN04967.1"/>
    </source>
</evidence>
<organism evidence="1">
    <name type="scientific">marine sediment metagenome</name>
    <dbReference type="NCBI Taxonomy" id="412755"/>
    <lineage>
        <taxon>unclassified sequences</taxon>
        <taxon>metagenomes</taxon>
        <taxon>ecological metagenomes</taxon>
    </lineage>
</organism>
<name>A0A0F9MZT3_9ZZZZ</name>
<proteinExistence type="predicted"/>